<organism evidence="3 4">
    <name type="scientific">Capsella rubella</name>
    <dbReference type="NCBI Taxonomy" id="81985"/>
    <lineage>
        <taxon>Eukaryota</taxon>
        <taxon>Viridiplantae</taxon>
        <taxon>Streptophyta</taxon>
        <taxon>Embryophyta</taxon>
        <taxon>Tracheophyta</taxon>
        <taxon>Spermatophyta</taxon>
        <taxon>Magnoliopsida</taxon>
        <taxon>eudicotyledons</taxon>
        <taxon>Gunneridae</taxon>
        <taxon>Pentapetalae</taxon>
        <taxon>rosids</taxon>
        <taxon>malvids</taxon>
        <taxon>Brassicales</taxon>
        <taxon>Brassicaceae</taxon>
        <taxon>Camelineae</taxon>
        <taxon>Capsella</taxon>
    </lineage>
</organism>
<evidence type="ECO:0000256" key="1">
    <source>
        <dbReference type="SAM" id="MobiDB-lite"/>
    </source>
</evidence>
<dbReference type="AlphaFoldDB" id="R0GP74"/>
<reference evidence="4" key="1">
    <citation type="journal article" date="2013" name="Nat. Genet.">
        <title>The Capsella rubella genome and the genomic consequences of rapid mating system evolution.</title>
        <authorList>
            <person name="Slotte T."/>
            <person name="Hazzouri K.M."/>
            <person name="Agren J.A."/>
            <person name="Koenig D."/>
            <person name="Maumus F."/>
            <person name="Guo Y.L."/>
            <person name="Steige K."/>
            <person name="Platts A.E."/>
            <person name="Escobar J.S."/>
            <person name="Newman L.K."/>
            <person name="Wang W."/>
            <person name="Mandakova T."/>
            <person name="Vello E."/>
            <person name="Smith L.M."/>
            <person name="Henz S.R."/>
            <person name="Steffen J."/>
            <person name="Takuno S."/>
            <person name="Brandvain Y."/>
            <person name="Coop G."/>
            <person name="Andolfatto P."/>
            <person name="Hu T.T."/>
            <person name="Blanchette M."/>
            <person name="Clark R.M."/>
            <person name="Quesneville H."/>
            <person name="Nordborg M."/>
            <person name="Gaut B.S."/>
            <person name="Lysak M.A."/>
            <person name="Jenkins J."/>
            <person name="Grimwood J."/>
            <person name="Chapman J."/>
            <person name="Prochnik S."/>
            <person name="Shu S."/>
            <person name="Rokhsar D."/>
            <person name="Schmutz J."/>
            <person name="Weigel D."/>
            <person name="Wright S.I."/>
        </authorList>
    </citation>
    <scope>NUCLEOTIDE SEQUENCE [LARGE SCALE GENOMIC DNA]</scope>
    <source>
        <strain evidence="4">cv. Monte Gargano</strain>
    </source>
</reference>
<evidence type="ECO:0000313" key="3">
    <source>
        <dbReference type="EMBL" id="EOA37747.1"/>
    </source>
</evidence>
<evidence type="ECO:0000313" key="4">
    <source>
        <dbReference type="Proteomes" id="UP000029121"/>
    </source>
</evidence>
<accession>R0GP74</accession>
<keyword evidence="4" id="KW-1185">Reference proteome</keyword>
<gene>
    <name evidence="3" type="ORF">CARUB_v10012562mg</name>
</gene>
<dbReference type="eggNOG" id="KOG0017">
    <property type="taxonomic scope" value="Eukaryota"/>
</dbReference>
<proteinExistence type="predicted"/>
<feature type="region of interest" description="Disordered" evidence="1">
    <location>
        <begin position="1"/>
        <end position="20"/>
    </location>
</feature>
<dbReference type="Proteomes" id="UP000029121">
    <property type="component" value="Unassembled WGS sequence"/>
</dbReference>
<dbReference type="InterPro" id="IPR029472">
    <property type="entry name" value="Copia-like_N"/>
</dbReference>
<name>R0GP74_9BRAS</name>
<protein>
    <recommendedName>
        <fullName evidence="2">Retrotransposon Copia-like N-terminal domain-containing protein</fullName>
    </recommendedName>
</protein>
<sequence>MATTPISNSTKTTTLNSTTMETRRTISPYDLTAADNPGAVISHPLLKGWNYDEWACGIKTALCSCKKFGFLDGTIARPTAGYADLGD</sequence>
<dbReference type="EMBL" id="KB870805">
    <property type="protein sequence ID" value="EOA37747.1"/>
    <property type="molecule type" value="Genomic_DNA"/>
</dbReference>
<evidence type="ECO:0000259" key="2">
    <source>
        <dbReference type="Pfam" id="PF14244"/>
    </source>
</evidence>
<feature type="domain" description="Retrotransposon Copia-like N-terminal" evidence="2">
    <location>
        <begin position="34"/>
        <end position="78"/>
    </location>
</feature>
<dbReference type="Pfam" id="PF14244">
    <property type="entry name" value="Retrotran_gag_3"/>
    <property type="match status" value="1"/>
</dbReference>